<feature type="transmembrane region" description="Helical" evidence="1">
    <location>
        <begin position="168"/>
        <end position="190"/>
    </location>
</feature>
<name>A0AAJ4NN67_9GAMM</name>
<feature type="transmembrane region" description="Helical" evidence="1">
    <location>
        <begin position="102"/>
        <end position="122"/>
    </location>
</feature>
<dbReference type="EMBL" id="CP076680">
    <property type="protein sequence ID" value="QWU99097.1"/>
    <property type="molecule type" value="Genomic_DNA"/>
</dbReference>
<organism evidence="2 3">
    <name type="scientific">Francisella salimarina</name>
    <dbReference type="NCBI Taxonomy" id="2599927"/>
    <lineage>
        <taxon>Bacteria</taxon>
        <taxon>Pseudomonadati</taxon>
        <taxon>Pseudomonadota</taxon>
        <taxon>Gammaproteobacteria</taxon>
        <taxon>Thiotrichales</taxon>
        <taxon>Francisellaceae</taxon>
        <taxon>Francisella</taxon>
    </lineage>
</organism>
<keyword evidence="1" id="KW-0812">Transmembrane</keyword>
<evidence type="ECO:0000313" key="2">
    <source>
        <dbReference type="EMBL" id="QWU99097.1"/>
    </source>
</evidence>
<gene>
    <name evidence="2" type="ORF">KQR59_08350</name>
</gene>
<dbReference type="RefSeq" id="WP_146420853.1">
    <property type="nucleotide sequence ID" value="NZ_CP076680.1"/>
</dbReference>
<keyword evidence="3" id="KW-1185">Reference proteome</keyword>
<keyword evidence="1" id="KW-1133">Transmembrane helix</keyword>
<protein>
    <submittedName>
        <fullName evidence="2">Uncharacterized protein</fullName>
    </submittedName>
</protein>
<reference evidence="2 3" key="1">
    <citation type="submission" date="2021-06" db="EMBL/GenBank/DDBJ databases">
        <title>Ulceroglandular infection and bacteremia caused by Francisella salimarina in an immunocompromised patient, France.</title>
        <authorList>
            <person name="Hennebique A."/>
            <person name="Caspar Y."/>
            <person name="Maurin M."/>
            <person name="Boisset S."/>
            <person name="Pelloux I."/>
            <person name="Gallego-Hernanz M.P."/>
            <person name="Burucoa C."/>
            <person name="Cazenave-Roblot F."/>
            <person name="Plouzeau C."/>
            <person name="Rammaert B."/>
        </authorList>
    </citation>
    <scope>NUCLEOTIDE SEQUENCE [LARGE SCALE GENOMIC DNA]</scope>
    <source>
        <strain evidence="2 3">CHUGA-F75</strain>
    </source>
</reference>
<accession>A0AAJ4NN67</accession>
<evidence type="ECO:0000256" key="1">
    <source>
        <dbReference type="SAM" id="Phobius"/>
    </source>
</evidence>
<proteinExistence type="predicted"/>
<dbReference type="Proteomes" id="UP000683421">
    <property type="component" value="Chromosome"/>
</dbReference>
<evidence type="ECO:0000313" key="3">
    <source>
        <dbReference type="Proteomes" id="UP000683421"/>
    </source>
</evidence>
<sequence>MCEMIYLPLLADDILRLFISLMLFLCCAILSYIFAKKKPWDAAFWICFSISLLAMGGFGYVAHRIYLENTFSYDGFISGAAFITVCGLLFSKKRYHEFNDSVFSRDALILFATFFVFALIYISTIKYNFECVETFEYFFIDALQIVMYPLLLLFAISAFLYRFSICLSVFAISMALFVVENVIFILNTLMGRVNHLEAFEEVLFASISIVLSCAAIFMLASAKKTYMENKKKCLIR</sequence>
<feature type="transmembrane region" description="Helical" evidence="1">
    <location>
        <begin position="142"/>
        <end position="161"/>
    </location>
</feature>
<feature type="transmembrane region" description="Helical" evidence="1">
    <location>
        <begin position="202"/>
        <end position="222"/>
    </location>
</feature>
<dbReference type="KEGG" id="fsr:KQR59_08350"/>
<feature type="transmembrane region" description="Helical" evidence="1">
    <location>
        <begin position="14"/>
        <end position="35"/>
    </location>
</feature>
<dbReference type="AlphaFoldDB" id="A0AAJ4NN67"/>
<feature type="transmembrane region" description="Helical" evidence="1">
    <location>
        <begin position="73"/>
        <end position="90"/>
    </location>
</feature>
<keyword evidence="1" id="KW-0472">Membrane</keyword>
<feature type="transmembrane region" description="Helical" evidence="1">
    <location>
        <begin position="42"/>
        <end position="61"/>
    </location>
</feature>